<organism evidence="2 3">
    <name type="scientific">Pseudophaeobacter arcticus</name>
    <dbReference type="NCBI Taxonomy" id="385492"/>
    <lineage>
        <taxon>Bacteria</taxon>
        <taxon>Pseudomonadati</taxon>
        <taxon>Pseudomonadota</taxon>
        <taxon>Alphaproteobacteria</taxon>
        <taxon>Rhodobacterales</taxon>
        <taxon>Paracoccaceae</taxon>
        <taxon>Pseudophaeobacter</taxon>
    </lineage>
</organism>
<proteinExistence type="predicted"/>
<evidence type="ECO:0000313" key="3">
    <source>
        <dbReference type="Proteomes" id="UP001441944"/>
    </source>
</evidence>
<dbReference type="Proteomes" id="UP001441944">
    <property type="component" value="Unassembled WGS sequence"/>
</dbReference>
<dbReference type="Pfam" id="PF20078">
    <property type="entry name" value="DUF6473"/>
    <property type="match status" value="1"/>
</dbReference>
<keyword evidence="3" id="KW-1185">Reference proteome</keyword>
<reference evidence="2 3" key="1">
    <citation type="submission" date="2024-04" db="EMBL/GenBank/DDBJ databases">
        <title>Draft genome sequence of Pseudophaeobacter arcticus NBRC 116598.</title>
        <authorList>
            <person name="Miyakawa T."/>
            <person name="Kusuya Y."/>
            <person name="Miura T."/>
        </authorList>
    </citation>
    <scope>NUCLEOTIDE SEQUENCE [LARGE SCALE GENOMIC DNA]</scope>
    <source>
        <strain evidence="2 3">SU-CL00105</strain>
    </source>
</reference>
<gene>
    <name evidence="2" type="ORF">NBRC116598_39880</name>
</gene>
<comment type="caution">
    <text evidence="2">The sequence shown here is derived from an EMBL/GenBank/DDBJ whole genome shotgun (WGS) entry which is preliminary data.</text>
</comment>
<dbReference type="EMBL" id="BAABWU010000023">
    <property type="protein sequence ID" value="GAA6198543.1"/>
    <property type="molecule type" value="Genomic_DNA"/>
</dbReference>
<sequence length="222" mass="24871">MKTPFSDVSESLLKTPCVNLAAVNAGLDTFASDKVLMEVARGADLSVVQVLGAQNVSNRYYRVHPRRNDRFLQAQPALKTLFPEVDYTEFHFNKHLLTTLQALSEERFAEVRRHLQDTWVDRMAQVIATLEGRVVLLWVRYRLKGNSAFNHEPVLVENSMIQALQDRTKGVVEVDVAPAGLLDDFDGMTMGALDFPAAQHMLGPNEHARIGCALAEKLQSLR</sequence>
<evidence type="ECO:0000259" key="1">
    <source>
        <dbReference type="Pfam" id="PF20078"/>
    </source>
</evidence>
<evidence type="ECO:0000313" key="2">
    <source>
        <dbReference type="EMBL" id="GAA6198543.1"/>
    </source>
</evidence>
<accession>A0ABQ0ARP2</accession>
<feature type="domain" description="DUF6473" evidence="1">
    <location>
        <begin position="2"/>
        <end position="221"/>
    </location>
</feature>
<dbReference type="InterPro" id="IPR045524">
    <property type="entry name" value="DUF6473"/>
</dbReference>
<name>A0ABQ0ARP2_9RHOB</name>
<protein>
    <submittedName>
        <fullName evidence="2">DUF6473 family protein</fullName>
    </submittedName>
</protein>